<dbReference type="OrthoDB" id="6396059at2"/>
<name>A0A368HIR1_9GAMM</name>
<reference evidence="1 2" key="1">
    <citation type="submission" date="2018-02" db="EMBL/GenBank/DDBJ databases">
        <title>Insights into the biology of acidophilic members of the Acidiferrobacteraceae family derived from comparative genomic analyses.</title>
        <authorList>
            <person name="Issotta F."/>
            <person name="Thyssen C."/>
            <person name="Mena C."/>
            <person name="Moya A."/>
            <person name="Bellenberg S."/>
            <person name="Sproer C."/>
            <person name="Covarrubias P.C."/>
            <person name="Sand W."/>
            <person name="Quatrini R."/>
            <person name="Vera M."/>
        </authorList>
    </citation>
    <scope>NUCLEOTIDE SEQUENCE [LARGE SCALE GENOMIC DNA]</scope>
    <source>
        <strain evidence="2">m-1</strain>
    </source>
</reference>
<sequence length="226" mass="25173">MHIPTSDGTDVKKKRDLAPSQLEAIKTRLARIDVFLEKIQAQHERIVLMPGALSEEIAGRVQGYRDATMPDGISEEFLARLVGRAGLSSRSDWYRHIGEEFANDADTARVLRVELVDPAYNSLFIRSGEAFASDGIRRLKLPALLTTVLVARVYDRPIEVAREAIRMAQFVHSGGLSGLLGWAKEYGTEYFAEAMAEKTRAGLEGISTWARMERGVAKWIGVEIKK</sequence>
<keyword evidence="2" id="KW-1185">Reference proteome</keyword>
<accession>A0A368HIR1</accession>
<dbReference type="Proteomes" id="UP000253250">
    <property type="component" value="Unassembled WGS sequence"/>
</dbReference>
<evidence type="ECO:0000313" key="2">
    <source>
        <dbReference type="Proteomes" id="UP000253250"/>
    </source>
</evidence>
<gene>
    <name evidence="1" type="ORF">C4900_06085</name>
</gene>
<dbReference type="AlphaFoldDB" id="A0A368HIR1"/>
<dbReference type="RefSeq" id="WP_114282642.1">
    <property type="nucleotide sequence ID" value="NZ_PSYR01000001.1"/>
</dbReference>
<proteinExistence type="predicted"/>
<evidence type="ECO:0000313" key="1">
    <source>
        <dbReference type="EMBL" id="RCN59271.1"/>
    </source>
</evidence>
<comment type="caution">
    <text evidence="1">The sequence shown here is derived from an EMBL/GenBank/DDBJ whole genome shotgun (WGS) entry which is preliminary data.</text>
</comment>
<protein>
    <submittedName>
        <fullName evidence="1">Uncharacterized protein</fullName>
    </submittedName>
</protein>
<dbReference type="EMBL" id="PSYR01000001">
    <property type="protein sequence ID" value="RCN59271.1"/>
    <property type="molecule type" value="Genomic_DNA"/>
</dbReference>
<organism evidence="1 2">
    <name type="scientific">Acidiferrobacter thiooxydans</name>
    <dbReference type="NCBI Taxonomy" id="163359"/>
    <lineage>
        <taxon>Bacteria</taxon>
        <taxon>Pseudomonadati</taxon>
        <taxon>Pseudomonadota</taxon>
        <taxon>Gammaproteobacteria</taxon>
        <taxon>Acidiferrobacterales</taxon>
        <taxon>Acidiferrobacteraceae</taxon>
        <taxon>Acidiferrobacter</taxon>
    </lineage>
</organism>